<keyword evidence="3" id="KW-1185">Reference proteome</keyword>
<dbReference type="EMBL" id="CABDUW010001320">
    <property type="protein sequence ID" value="VTJ80599.1"/>
    <property type="molecule type" value="Genomic_DNA"/>
</dbReference>
<dbReference type="Proteomes" id="UP000662637">
    <property type="component" value="Unassembled WGS sequence"/>
</dbReference>
<dbReference type="Proteomes" id="UP000335636">
    <property type="component" value="Unassembled WGS sequence"/>
</dbReference>
<evidence type="ECO:0000313" key="2">
    <source>
        <dbReference type="EMBL" id="VTJ80599.1"/>
    </source>
</evidence>
<reference evidence="1" key="2">
    <citation type="submission" date="2020-08" db="EMBL/GenBank/DDBJ databases">
        <authorList>
            <person name="Shumante A."/>
            <person name="Zimin A.V."/>
            <person name="Puiu D."/>
            <person name="Salzberg S.L."/>
        </authorList>
    </citation>
    <scope>NUCLEOTIDE SEQUENCE</scope>
    <source>
        <strain evidence="1">WC2-LM</strain>
        <tissue evidence="1">Liver</tissue>
    </source>
</reference>
<dbReference type="EMBL" id="WJEC01008541">
    <property type="protein sequence ID" value="KAF7461715.1"/>
    <property type="molecule type" value="Genomic_DNA"/>
</dbReference>
<evidence type="ECO:0000313" key="3">
    <source>
        <dbReference type="Proteomes" id="UP000335636"/>
    </source>
</evidence>
<organism evidence="2 3">
    <name type="scientific">Marmota monax</name>
    <name type="common">Woodchuck</name>
    <dbReference type="NCBI Taxonomy" id="9995"/>
    <lineage>
        <taxon>Eukaryota</taxon>
        <taxon>Metazoa</taxon>
        <taxon>Chordata</taxon>
        <taxon>Craniata</taxon>
        <taxon>Vertebrata</taxon>
        <taxon>Euteleostomi</taxon>
        <taxon>Mammalia</taxon>
        <taxon>Eutheria</taxon>
        <taxon>Euarchontoglires</taxon>
        <taxon>Glires</taxon>
        <taxon>Rodentia</taxon>
        <taxon>Sciuromorpha</taxon>
        <taxon>Sciuridae</taxon>
        <taxon>Xerinae</taxon>
        <taxon>Marmotini</taxon>
        <taxon>Marmota</taxon>
    </lineage>
</organism>
<accession>A0A5E4CHK1</accession>
<evidence type="ECO:0000313" key="1">
    <source>
        <dbReference type="EMBL" id="KAF7461715.1"/>
    </source>
</evidence>
<name>A0A5E4CHK1_MARMO</name>
<reference evidence="2 3" key="1">
    <citation type="submission" date="2019-04" db="EMBL/GenBank/DDBJ databases">
        <authorList>
            <person name="Alioto T."/>
            <person name="Alioto T."/>
        </authorList>
    </citation>
    <scope>NUCLEOTIDE SEQUENCE [LARGE SCALE GENOMIC DNA]</scope>
</reference>
<proteinExistence type="predicted"/>
<protein>
    <submittedName>
        <fullName evidence="2">Uncharacterized protein</fullName>
    </submittedName>
</protein>
<gene>
    <name evidence="1" type="ORF">GHT09_014221</name>
    <name evidence="2" type="ORF">MONAX_5E028286</name>
</gene>
<dbReference type="AlphaFoldDB" id="A0A5E4CHK1"/>
<sequence>MLRLGLILGGSPALCLPLQQDRSVLNGNRVTHLTTCTTDQQGGVLPQTRFSRHARTLQAAQEEPTHSYPLGSCGLPRDTGGPKNKSCTRLCSENSAKCRTSFLGVRMAYFSYL</sequence>